<dbReference type="AlphaFoldDB" id="A0A2B8C9V1"/>
<evidence type="ECO:0000313" key="2">
    <source>
        <dbReference type="Proteomes" id="UP000220341"/>
    </source>
</evidence>
<dbReference type="RefSeq" id="WP_029323011.1">
    <property type="nucleotide sequence ID" value="NZ_CATKQG010000011.1"/>
</dbReference>
<organism evidence="1 2">
    <name type="scientific">Priestia megaterium</name>
    <name type="common">Bacillus megaterium</name>
    <dbReference type="NCBI Taxonomy" id="1404"/>
    <lineage>
        <taxon>Bacteria</taxon>
        <taxon>Bacillati</taxon>
        <taxon>Bacillota</taxon>
        <taxon>Bacilli</taxon>
        <taxon>Bacillales</taxon>
        <taxon>Bacillaceae</taxon>
        <taxon>Priestia</taxon>
    </lineage>
</organism>
<dbReference type="NCBIfam" id="NF041644">
    <property type="entry name" value="CBO0543_fam"/>
    <property type="match status" value="1"/>
</dbReference>
<evidence type="ECO:0000313" key="1">
    <source>
        <dbReference type="EMBL" id="PES41953.1"/>
    </source>
</evidence>
<sequence length="166" mass="20087">MRNKKFEVEFLRVMLLIALGILPFLFRKPPIKDWLLAYVFNALTNGIIDKFIVTHGLLRYPTRLLKKQFRINVLFDFLLYPMISVMINQATYYDKGLKVLYKIMLFTIPMFFIELWAEKRTKLIEWKTGWMWYHTIASVTLKSYLNRMVIGWIRKVEKKQEEIKIQ</sequence>
<accession>A0A2B8C9V1</accession>
<proteinExistence type="predicted"/>
<dbReference type="Proteomes" id="UP000220341">
    <property type="component" value="Unassembled WGS sequence"/>
</dbReference>
<comment type="caution">
    <text evidence="1">The sequence shown here is derived from an EMBL/GenBank/DDBJ whole genome shotgun (WGS) entry which is preliminary data.</text>
</comment>
<reference evidence="1 2" key="1">
    <citation type="submission" date="2017-09" db="EMBL/GenBank/DDBJ databases">
        <title>Large-scale bioinformatics analysis of Bacillus genomes uncovers conserved roles of natural products in bacterial physiology.</title>
        <authorList>
            <consortium name="Agbiome Team Llc"/>
            <person name="Bleich R.M."/>
            <person name="Kirk G.J."/>
            <person name="Santa Maria K.C."/>
            <person name="Allen S.E."/>
            <person name="Farag S."/>
            <person name="Shank E.A."/>
            <person name="Bowers A."/>
        </authorList>
    </citation>
    <scope>NUCLEOTIDE SEQUENCE [LARGE SCALE GENOMIC DNA]</scope>
    <source>
        <strain evidence="1 2">AFS003013</strain>
    </source>
</reference>
<dbReference type="EMBL" id="NTYW01000004">
    <property type="protein sequence ID" value="PES41953.1"/>
    <property type="molecule type" value="Genomic_DNA"/>
</dbReference>
<gene>
    <name evidence="1" type="ORF">CN497_03995</name>
</gene>
<name>A0A2B8C9V1_PRIMG</name>
<protein>
    <submittedName>
        <fullName evidence="1">Uncharacterized protein</fullName>
    </submittedName>
</protein>
<dbReference type="InterPro" id="IPR048147">
    <property type="entry name" value="CBO0543-like"/>
</dbReference>